<keyword evidence="2" id="KW-0812">Transmembrane</keyword>
<gene>
    <name evidence="4" type="ORF">GCM10020369_60210</name>
</gene>
<dbReference type="EMBL" id="BAAAYN010000043">
    <property type="protein sequence ID" value="GAA3393684.1"/>
    <property type="molecule type" value="Genomic_DNA"/>
</dbReference>
<evidence type="ECO:0000313" key="5">
    <source>
        <dbReference type="Proteomes" id="UP001501676"/>
    </source>
</evidence>
<accession>A0ABP6T5G3</accession>
<comment type="caution">
    <text evidence="4">The sequence shown here is derived from an EMBL/GenBank/DDBJ whole genome shotgun (WGS) entry which is preliminary data.</text>
</comment>
<feature type="compositionally biased region" description="Low complexity" evidence="1">
    <location>
        <begin position="389"/>
        <end position="414"/>
    </location>
</feature>
<feature type="region of interest" description="Disordered" evidence="1">
    <location>
        <begin position="383"/>
        <end position="414"/>
    </location>
</feature>
<feature type="domain" description="Acyltransferase 3" evidence="3">
    <location>
        <begin position="40"/>
        <end position="357"/>
    </location>
</feature>
<protein>
    <recommendedName>
        <fullName evidence="3">Acyltransferase 3 domain-containing protein</fullName>
    </recommendedName>
</protein>
<evidence type="ECO:0000313" key="4">
    <source>
        <dbReference type="EMBL" id="GAA3393684.1"/>
    </source>
</evidence>
<feature type="transmembrane region" description="Helical" evidence="2">
    <location>
        <begin position="204"/>
        <end position="223"/>
    </location>
</feature>
<dbReference type="Proteomes" id="UP001501676">
    <property type="component" value="Unassembled WGS sequence"/>
</dbReference>
<evidence type="ECO:0000256" key="2">
    <source>
        <dbReference type="SAM" id="Phobius"/>
    </source>
</evidence>
<evidence type="ECO:0000256" key="1">
    <source>
        <dbReference type="SAM" id="MobiDB-lite"/>
    </source>
</evidence>
<dbReference type="Pfam" id="PF01757">
    <property type="entry name" value="Acyl_transf_3"/>
    <property type="match status" value="1"/>
</dbReference>
<sequence>MTATALEKPAADLPDAVRAHVTPAAEAGTQAVKPPAGGRNRYFDVLRAGCIAYVVLYHAFPLAGLSYWPRMGLLFAIAGSLTARSLDASTRRAVATRLRRLLLPFWVTALLTVPLMLGLGWRPETGWELLFWVVPIADPPGAPWAGALTEVLWYLRTYLWLLLLSPVLLPVFRRFPRLTVLVPVTVAVAIGTGLFDVWTLGEQLGAVVQDASVYLPCWLLGFAHRDEWIANARRRTVLVGGAVLTLAGVAWALTHPAGADRSLDLNSIPLAQLLFSAGTVLFLLRAAPRWAGLERRWWPYQPVAWLVLVVNRRAMVLYLWHNVALALSFPIGTAIEVWSLGAAGGMAACCGIALVLIGVGVLALGWVEDLSAGRRPALLPRLPERRASASRPRPGASASAAATVTPTAGVAGSPTGDAAAGTAVADPWALRLLRADQIPAEQCRPIRVAHAVGIAGSDVRITPAPQLVRELAWSAFPGQDAPERARRSGAVTAAGTDPASET</sequence>
<feature type="transmembrane region" description="Helical" evidence="2">
    <location>
        <begin position="340"/>
        <end position="367"/>
    </location>
</feature>
<feature type="transmembrane region" description="Helical" evidence="2">
    <location>
        <begin position="178"/>
        <end position="198"/>
    </location>
</feature>
<organism evidence="4 5">
    <name type="scientific">Cryptosporangium minutisporangium</name>
    <dbReference type="NCBI Taxonomy" id="113569"/>
    <lineage>
        <taxon>Bacteria</taxon>
        <taxon>Bacillati</taxon>
        <taxon>Actinomycetota</taxon>
        <taxon>Actinomycetes</taxon>
        <taxon>Cryptosporangiales</taxon>
        <taxon>Cryptosporangiaceae</taxon>
        <taxon>Cryptosporangium</taxon>
    </lineage>
</organism>
<dbReference type="RefSeq" id="WP_345731620.1">
    <property type="nucleotide sequence ID" value="NZ_BAAAYN010000043.1"/>
</dbReference>
<keyword evidence="5" id="KW-1185">Reference proteome</keyword>
<reference evidence="5" key="1">
    <citation type="journal article" date="2019" name="Int. J. Syst. Evol. Microbiol.">
        <title>The Global Catalogue of Microorganisms (GCM) 10K type strain sequencing project: providing services to taxonomists for standard genome sequencing and annotation.</title>
        <authorList>
            <consortium name="The Broad Institute Genomics Platform"/>
            <consortium name="The Broad Institute Genome Sequencing Center for Infectious Disease"/>
            <person name="Wu L."/>
            <person name="Ma J."/>
        </authorList>
    </citation>
    <scope>NUCLEOTIDE SEQUENCE [LARGE SCALE GENOMIC DNA]</scope>
    <source>
        <strain evidence="5">JCM 9458</strain>
    </source>
</reference>
<feature type="transmembrane region" description="Helical" evidence="2">
    <location>
        <begin position="101"/>
        <end position="121"/>
    </location>
</feature>
<feature type="transmembrane region" description="Helical" evidence="2">
    <location>
        <begin position="45"/>
        <end position="65"/>
    </location>
</feature>
<keyword evidence="2" id="KW-0472">Membrane</keyword>
<dbReference type="InterPro" id="IPR002656">
    <property type="entry name" value="Acyl_transf_3_dom"/>
</dbReference>
<keyword evidence="2" id="KW-1133">Transmembrane helix</keyword>
<feature type="transmembrane region" description="Helical" evidence="2">
    <location>
        <begin position="273"/>
        <end position="291"/>
    </location>
</feature>
<evidence type="ECO:0000259" key="3">
    <source>
        <dbReference type="Pfam" id="PF01757"/>
    </source>
</evidence>
<feature type="transmembrane region" description="Helical" evidence="2">
    <location>
        <begin position="235"/>
        <end position="253"/>
    </location>
</feature>
<feature type="region of interest" description="Disordered" evidence="1">
    <location>
        <begin position="477"/>
        <end position="502"/>
    </location>
</feature>
<proteinExistence type="predicted"/>
<feature type="transmembrane region" description="Helical" evidence="2">
    <location>
        <begin position="151"/>
        <end position="171"/>
    </location>
</feature>
<name>A0ABP6T5G3_9ACTN</name>